<accession>A0A285S821</accession>
<proteinExistence type="predicted"/>
<protein>
    <submittedName>
        <fullName evidence="3">ABC-2 type transport system permease protein</fullName>
    </submittedName>
</protein>
<reference evidence="3 4" key="1">
    <citation type="submission" date="2017-08" db="EMBL/GenBank/DDBJ databases">
        <authorList>
            <person name="de Groot N.N."/>
        </authorList>
    </citation>
    <scope>NUCLEOTIDE SEQUENCE [LARGE SCALE GENOMIC DNA]</scope>
    <source>
        <strain evidence="3 4">DSM 9787</strain>
    </source>
</reference>
<evidence type="ECO:0000313" key="4">
    <source>
        <dbReference type="Proteomes" id="UP000219563"/>
    </source>
</evidence>
<dbReference type="EMBL" id="OBMR01000006">
    <property type="protein sequence ID" value="SOC03724.1"/>
    <property type="molecule type" value="Genomic_DNA"/>
</dbReference>
<feature type="transmembrane region" description="Helical" evidence="1">
    <location>
        <begin position="286"/>
        <end position="303"/>
    </location>
</feature>
<dbReference type="AlphaFoldDB" id="A0A285S821"/>
<feature type="transmembrane region" description="Helical" evidence="1">
    <location>
        <begin position="328"/>
        <end position="347"/>
    </location>
</feature>
<evidence type="ECO:0000313" key="3">
    <source>
        <dbReference type="EMBL" id="SOC03724.1"/>
    </source>
</evidence>
<dbReference type="Proteomes" id="UP000219563">
    <property type="component" value="Unassembled WGS sequence"/>
</dbReference>
<keyword evidence="2" id="KW-0732">Signal</keyword>
<feature type="signal peptide" evidence="2">
    <location>
        <begin position="1"/>
        <end position="17"/>
    </location>
</feature>
<feature type="transmembrane region" description="Helical" evidence="1">
    <location>
        <begin position="257"/>
        <end position="274"/>
    </location>
</feature>
<feature type="transmembrane region" description="Helical" evidence="1">
    <location>
        <begin position="226"/>
        <end position="245"/>
    </location>
</feature>
<evidence type="ECO:0000256" key="2">
    <source>
        <dbReference type="SAM" id="SignalP"/>
    </source>
</evidence>
<evidence type="ECO:0000256" key="1">
    <source>
        <dbReference type="SAM" id="Phobius"/>
    </source>
</evidence>
<gene>
    <name evidence="3" type="ORF">SAMN02910411_1923</name>
</gene>
<sequence length="355" mass="40474">MLLVVPLMVLMLNAMSAAPSGLMTIGVYIPGDDSCSKWLKENLESNPGSLLFKFYDDADAVVKDVESQQLTEGWIVPEDLDALVDNMATKGKTKTKIEIVIRESGLTHMLGREVLSSRVYPMIARQMAIYYISKNVYGDNPTEDQLNHIIETYDNYEINGNLFEMGYVDGTDNSSEDTNYLMMPLRGILALWLLLCGIAASMYYLEDEANGLFIWWKTRFFILRDLLYYLVIIFIPTIMVLVGLYWGGVFTSLGREIATIAAYDFVVIVVAIFIREIIHSIKGLGIVTPILIMASAMLSPVFIDFKEGRMLQRFCPTFHYLYSIHDLYYLKSLLIYGIAFLILWYIINTIKRHSK</sequence>
<feature type="chain" id="PRO_5012154012" evidence="2">
    <location>
        <begin position="18"/>
        <end position="355"/>
    </location>
</feature>
<name>A0A285S821_9FIRM</name>
<keyword evidence="1" id="KW-0812">Transmembrane</keyword>
<keyword evidence="1" id="KW-0472">Membrane</keyword>
<feature type="transmembrane region" description="Helical" evidence="1">
    <location>
        <begin position="183"/>
        <end position="205"/>
    </location>
</feature>
<organism evidence="3 4">
    <name type="scientific">Pseudobutyrivibrio ruminis DSM 9787</name>
    <dbReference type="NCBI Taxonomy" id="1123011"/>
    <lineage>
        <taxon>Bacteria</taxon>
        <taxon>Bacillati</taxon>
        <taxon>Bacillota</taxon>
        <taxon>Clostridia</taxon>
        <taxon>Lachnospirales</taxon>
        <taxon>Lachnospiraceae</taxon>
        <taxon>Pseudobutyrivibrio</taxon>
    </lineage>
</organism>
<keyword evidence="1" id="KW-1133">Transmembrane helix</keyword>